<keyword evidence="5 7" id="KW-1133">Transmembrane helix</keyword>
<comment type="caution">
    <text evidence="9">The sequence shown here is derived from an EMBL/GenBank/DDBJ whole genome shotgun (WGS) entry which is preliminary data.</text>
</comment>
<dbReference type="InterPro" id="IPR009716">
    <property type="entry name" value="Ferroportin-1"/>
</dbReference>
<feature type="transmembrane region" description="Helical" evidence="7">
    <location>
        <begin position="135"/>
        <end position="153"/>
    </location>
</feature>
<organism evidence="9 10">
    <name type="scientific">Neodothiora populina</name>
    <dbReference type="NCBI Taxonomy" id="2781224"/>
    <lineage>
        <taxon>Eukaryota</taxon>
        <taxon>Fungi</taxon>
        <taxon>Dikarya</taxon>
        <taxon>Ascomycota</taxon>
        <taxon>Pezizomycotina</taxon>
        <taxon>Dothideomycetes</taxon>
        <taxon>Dothideomycetidae</taxon>
        <taxon>Dothideales</taxon>
        <taxon>Dothioraceae</taxon>
        <taxon>Neodothiora</taxon>
    </lineage>
</organism>
<dbReference type="Proteomes" id="UP001562354">
    <property type="component" value="Unassembled WGS sequence"/>
</dbReference>
<evidence type="ECO:0000256" key="4">
    <source>
        <dbReference type="ARBA" id="ARBA00022692"/>
    </source>
</evidence>
<keyword evidence="3 7" id="KW-0813">Transport</keyword>
<comment type="similarity">
    <text evidence="2 7">Belongs to the ferroportin (FP) (TC 2.A.100) family. SLC40A subfamily.</text>
</comment>
<feature type="transmembrane region" description="Helical" evidence="7">
    <location>
        <begin position="57"/>
        <end position="75"/>
    </location>
</feature>
<feature type="region of interest" description="Disordered" evidence="8">
    <location>
        <begin position="496"/>
        <end position="529"/>
    </location>
</feature>
<dbReference type="PANTHER" id="PTHR11660:SF57">
    <property type="entry name" value="SOLUTE CARRIER FAMILY 40 MEMBER"/>
    <property type="match status" value="1"/>
</dbReference>
<sequence>MSSCTPISESPSVEEMQLFAAQTQDDHTDGNVHSKPSSRLYRKLYISHALSTWNSRVFEFGAVLFLSTIFPGTLLPASVYALSRSASVVLFSGLVGSFIDHGERMYVVRVSIIGQRIATALSCTLLWFMSLPDHLSTSLTVISLTILSVLACIEKLSSLMNTISIERDWVVIIAQRNEEVLQQLNAQMRRIDLFCKLVGPLAIAIVDGFSTRIAITVTFTMTCLSIGVEYFAIANVYDGVPALSERNPSTVTASRQATSFVNILVKQCHSTISGLHLYIHHAAFLPSLSLSLLYLTVLSFGGQFVTYLLALGFTSATIGLLRTLSTVLELSATWLGPMVMQRIGPVRSGIWFLNWQLIMVCLSVLSLWLTKLNQTWTIVLLLTGIILSRTGLWGFDLSTQLIIQDSVQADQRGAFSAIEASVQSVFELLSFASTVVFAKPGQFKYPAAISGTAVATAGILYACFVRCRRGHLFHASDCVKGRGSSGKRDGWLMMRRPQQWQQVPQSEVRDGDFDNNSNGNQRADVDEEV</sequence>
<keyword evidence="7" id="KW-0406">Ion transport</keyword>
<dbReference type="RefSeq" id="XP_069203071.1">
    <property type="nucleotide sequence ID" value="XM_069348245.1"/>
</dbReference>
<evidence type="ECO:0000256" key="5">
    <source>
        <dbReference type="ARBA" id="ARBA00022989"/>
    </source>
</evidence>
<dbReference type="InterPro" id="IPR036259">
    <property type="entry name" value="MFS_trans_sf"/>
</dbReference>
<evidence type="ECO:0000313" key="9">
    <source>
        <dbReference type="EMBL" id="KAL1306799.1"/>
    </source>
</evidence>
<protein>
    <recommendedName>
        <fullName evidence="7">Solute carrier family 40 member</fullName>
    </recommendedName>
</protein>
<evidence type="ECO:0000256" key="6">
    <source>
        <dbReference type="ARBA" id="ARBA00023136"/>
    </source>
</evidence>
<evidence type="ECO:0000256" key="7">
    <source>
        <dbReference type="RuleBase" id="RU365065"/>
    </source>
</evidence>
<dbReference type="SUPFAM" id="SSF103473">
    <property type="entry name" value="MFS general substrate transporter"/>
    <property type="match status" value="1"/>
</dbReference>
<feature type="transmembrane region" description="Helical" evidence="7">
    <location>
        <begin position="349"/>
        <end position="369"/>
    </location>
</feature>
<reference evidence="9 10" key="1">
    <citation type="submission" date="2024-07" db="EMBL/GenBank/DDBJ databases">
        <title>Draft sequence of the Neodothiora populina.</title>
        <authorList>
            <person name="Drown D.D."/>
            <person name="Schuette U.S."/>
            <person name="Buechlein A.B."/>
            <person name="Rusch D.R."/>
            <person name="Winton L.W."/>
            <person name="Adams G.A."/>
        </authorList>
    </citation>
    <scope>NUCLEOTIDE SEQUENCE [LARGE SCALE GENOMIC DNA]</scope>
    <source>
        <strain evidence="9 10">CPC 39397</strain>
    </source>
</reference>
<keyword evidence="4 7" id="KW-0812">Transmembrane</keyword>
<name>A0ABR3PLB5_9PEZI</name>
<comment type="caution">
    <text evidence="7">Lacks conserved residue(s) required for the propagation of feature annotation.</text>
</comment>
<evidence type="ECO:0000313" key="10">
    <source>
        <dbReference type="Proteomes" id="UP001562354"/>
    </source>
</evidence>
<gene>
    <name evidence="9" type="ORF">AAFC00_005457</name>
</gene>
<keyword evidence="6 7" id="KW-0472">Membrane</keyword>
<comment type="subcellular location">
    <subcellularLocation>
        <location evidence="1 7">Membrane</location>
        <topology evidence="1 7">Multi-pass membrane protein</topology>
    </subcellularLocation>
</comment>
<comment type="function">
    <text evidence="7">May be involved in iron transport and iron homeostasis.</text>
</comment>
<keyword evidence="10" id="KW-1185">Reference proteome</keyword>
<feature type="transmembrane region" description="Helical" evidence="7">
    <location>
        <begin position="375"/>
        <end position="395"/>
    </location>
</feature>
<proteinExistence type="inferred from homology"/>
<feature type="transmembrane region" description="Helical" evidence="7">
    <location>
        <begin position="443"/>
        <end position="464"/>
    </location>
</feature>
<dbReference type="Pfam" id="PF06963">
    <property type="entry name" value="FPN1"/>
    <property type="match status" value="1"/>
</dbReference>
<evidence type="ECO:0000256" key="8">
    <source>
        <dbReference type="SAM" id="MobiDB-lite"/>
    </source>
</evidence>
<accession>A0ABR3PLB5</accession>
<dbReference type="PANTHER" id="PTHR11660">
    <property type="entry name" value="SOLUTE CARRIER FAMILY 40 MEMBER"/>
    <property type="match status" value="1"/>
</dbReference>
<evidence type="ECO:0000256" key="2">
    <source>
        <dbReference type="ARBA" id="ARBA00006279"/>
    </source>
</evidence>
<dbReference type="EMBL" id="JBFMKM010000004">
    <property type="protein sequence ID" value="KAL1306799.1"/>
    <property type="molecule type" value="Genomic_DNA"/>
</dbReference>
<evidence type="ECO:0000256" key="1">
    <source>
        <dbReference type="ARBA" id="ARBA00004141"/>
    </source>
</evidence>
<evidence type="ECO:0000256" key="3">
    <source>
        <dbReference type="ARBA" id="ARBA00022448"/>
    </source>
</evidence>
<dbReference type="GeneID" id="95979156"/>